<name>K9F3F2_9ACTO</name>
<accession>K9F3F2</accession>
<dbReference type="eggNOG" id="ENOG50331DK">
    <property type="taxonomic scope" value="Bacteria"/>
</dbReference>
<reference evidence="1 2" key="1">
    <citation type="submission" date="2012-09" db="EMBL/GenBank/DDBJ databases">
        <title>The Genome Sequence of Actinobaculum massiliae ACS-171-V-COL2.</title>
        <authorList>
            <consortium name="The Broad Institute Genome Sequencing Platform"/>
            <person name="Earl A."/>
            <person name="Ward D."/>
            <person name="Feldgarden M."/>
            <person name="Gevers D."/>
            <person name="Saerens B."/>
            <person name="Vaneechoutte M."/>
            <person name="Walker B."/>
            <person name="Young S.K."/>
            <person name="Zeng Q."/>
            <person name="Gargeya S."/>
            <person name="Fitzgerald M."/>
            <person name="Haas B."/>
            <person name="Abouelleil A."/>
            <person name="Alvarado L."/>
            <person name="Arachchi H.M."/>
            <person name="Berlin A."/>
            <person name="Chapman S.B."/>
            <person name="Goldberg J."/>
            <person name="Griggs A."/>
            <person name="Gujja S."/>
            <person name="Hansen M."/>
            <person name="Howarth C."/>
            <person name="Imamovic A."/>
            <person name="Larimer J."/>
            <person name="McCowen C."/>
            <person name="Montmayeur A."/>
            <person name="Murphy C."/>
            <person name="Neiman D."/>
            <person name="Pearson M."/>
            <person name="Priest M."/>
            <person name="Roberts A."/>
            <person name="Saif S."/>
            <person name="Shea T."/>
            <person name="Sisk P."/>
            <person name="Sykes S."/>
            <person name="Wortman J."/>
            <person name="Nusbaum C."/>
            <person name="Birren B."/>
        </authorList>
    </citation>
    <scope>NUCLEOTIDE SEQUENCE [LARGE SCALE GENOMIC DNA]</scope>
    <source>
        <strain evidence="2">ACS-171-V-Col2</strain>
    </source>
</reference>
<evidence type="ECO:0000313" key="2">
    <source>
        <dbReference type="Proteomes" id="UP000009888"/>
    </source>
</evidence>
<dbReference type="STRING" id="202789.GCA_001457435_00137"/>
<dbReference type="AlphaFoldDB" id="K9F3F2"/>
<dbReference type="HOGENOM" id="CLU_129731_0_0_11"/>
<proteinExistence type="predicted"/>
<organism evidence="1 2">
    <name type="scientific">Actinobaculum massiliense ACS-171-V-Col2</name>
    <dbReference type="NCBI Taxonomy" id="883066"/>
    <lineage>
        <taxon>Bacteria</taxon>
        <taxon>Bacillati</taxon>
        <taxon>Actinomycetota</taxon>
        <taxon>Actinomycetes</taxon>
        <taxon>Actinomycetales</taxon>
        <taxon>Actinomycetaceae</taxon>
        <taxon>Actinobaculum</taxon>
    </lineage>
</organism>
<sequence>MGLFSRFKKNHVSGSAGPAFDARCRDATRAHMAKFASNRRGVEAYFEPGTSREQPALLLVARDGEWTRRRVPGLKEAADLSQSIGLPFYEVVKTGYPDAMRKWNERQRDTFHQRG</sequence>
<gene>
    <name evidence="1" type="ORF">HMPREF9233_00068</name>
</gene>
<dbReference type="PATRIC" id="fig|883066.3.peg.71"/>
<keyword evidence="2" id="KW-1185">Reference proteome</keyword>
<dbReference type="Proteomes" id="UP000009888">
    <property type="component" value="Unassembled WGS sequence"/>
</dbReference>
<evidence type="ECO:0000313" key="1">
    <source>
        <dbReference type="EMBL" id="EKU95980.1"/>
    </source>
</evidence>
<dbReference type="EMBL" id="AGWL01000001">
    <property type="protein sequence ID" value="EKU95980.1"/>
    <property type="molecule type" value="Genomic_DNA"/>
</dbReference>
<protein>
    <submittedName>
        <fullName evidence="1">Uncharacterized protein</fullName>
    </submittedName>
</protein>
<comment type="caution">
    <text evidence="1">The sequence shown here is derived from an EMBL/GenBank/DDBJ whole genome shotgun (WGS) entry which is preliminary data.</text>
</comment>